<evidence type="ECO:0000313" key="3">
    <source>
        <dbReference type="Proteomes" id="UP001214628"/>
    </source>
</evidence>
<feature type="region of interest" description="Disordered" evidence="1">
    <location>
        <begin position="303"/>
        <end position="326"/>
    </location>
</feature>
<dbReference type="Proteomes" id="UP001214628">
    <property type="component" value="Chromosome 5"/>
</dbReference>
<feature type="compositionally biased region" description="Low complexity" evidence="1">
    <location>
        <begin position="304"/>
        <end position="326"/>
    </location>
</feature>
<feature type="compositionally biased region" description="Polar residues" evidence="1">
    <location>
        <begin position="23"/>
        <end position="42"/>
    </location>
</feature>
<name>A0AAF0F8H2_9BASI</name>
<feature type="compositionally biased region" description="Polar residues" evidence="1">
    <location>
        <begin position="1"/>
        <end position="11"/>
    </location>
</feature>
<accession>A0AAF0F8H2</accession>
<evidence type="ECO:0000256" key="1">
    <source>
        <dbReference type="SAM" id="MobiDB-lite"/>
    </source>
</evidence>
<feature type="compositionally biased region" description="Polar residues" evidence="1">
    <location>
        <begin position="171"/>
        <end position="180"/>
    </location>
</feature>
<feature type="compositionally biased region" description="Polar residues" evidence="1">
    <location>
        <begin position="189"/>
        <end position="200"/>
    </location>
</feature>
<feature type="compositionally biased region" description="Low complexity" evidence="1">
    <location>
        <begin position="476"/>
        <end position="497"/>
    </location>
</feature>
<organism evidence="2 3">
    <name type="scientific">Malassezia psittaci</name>
    <dbReference type="NCBI Taxonomy" id="1821823"/>
    <lineage>
        <taxon>Eukaryota</taxon>
        <taxon>Fungi</taxon>
        <taxon>Dikarya</taxon>
        <taxon>Basidiomycota</taxon>
        <taxon>Ustilaginomycotina</taxon>
        <taxon>Malasseziomycetes</taxon>
        <taxon>Malasseziales</taxon>
        <taxon>Malasseziaceae</taxon>
        <taxon>Malassezia</taxon>
    </lineage>
</organism>
<reference evidence="2" key="1">
    <citation type="submission" date="2023-02" db="EMBL/GenBank/DDBJ databases">
        <title>Mating type loci evolution in Malassezia.</title>
        <authorList>
            <person name="Coelho M.A."/>
        </authorList>
    </citation>
    <scope>NUCLEOTIDE SEQUENCE</scope>
    <source>
        <strain evidence="2">CBS 14136</strain>
    </source>
</reference>
<gene>
    <name evidence="2" type="ORF">MPSI1_003281</name>
</gene>
<dbReference type="EMBL" id="CP118379">
    <property type="protein sequence ID" value="WFD44613.1"/>
    <property type="molecule type" value="Genomic_DNA"/>
</dbReference>
<dbReference type="PANTHER" id="PTHR38701:SF1">
    <property type="entry name" value="UP-REGULATED DURING SEPTATION PROTEIN 1 DOMAIN-CONTAINING PROTEIN"/>
    <property type="match status" value="1"/>
</dbReference>
<proteinExistence type="predicted"/>
<sequence>MDHSRSWSAQEDSAGKRRPPLSASRSGSSFVANSRNERTSQPAHPRVVRAQTTPVEITRSIQDTDSSLGQSQSGLYAKPGVKNAQRAFQGTVRVANAGRYTNNDTPPSRSSVMQRSSTSSTPTDLTPTTLGTGARVVKTNSSSNHAGKPWLNRSPTSSSSQLPSHSSIPPRNSTPNNDEQSYQDRLVNITRSPTSPTNEVRSASRRSPSPTFRPRRSLHARLPPESPPRPGTSMARIRASEVSIPNMHRASDTGSRTSKNGGSSVGVSTGSATNSMAHSPASSVAVGSPFGANSHPFTRHIANASSAPVPSTPVTSTLESSQLSTESDTLNIYDAKQARKVLDLEISNKSLLAINANLESTKLEQTKEIRALRKQMFHTQLENATDPSQIFALETNGTSESLNRLFASVQTSDAPTLPQQVAHAIKQQDDELQQFHTRMHLTMDTLLEEAREAILSRSEYEVSKSRVLHASELRPLSRSNESLSDSSSTVDSRSQVQQESILETSDRSLDQSDSSELPVPTQESTPTMLASGTPSLFGRIGTASGQARNQPSAPIVPTSQEDLHDISVD</sequence>
<feature type="compositionally biased region" description="Low complexity" evidence="1">
    <location>
        <begin position="108"/>
        <end position="133"/>
    </location>
</feature>
<protein>
    <submittedName>
        <fullName evidence="2">Uncharacterized protein</fullName>
    </submittedName>
</protein>
<dbReference type="AlphaFoldDB" id="A0AAF0F8H2"/>
<feature type="compositionally biased region" description="Polar residues" evidence="1">
    <location>
        <begin position="50"/>
        <end position="74"/>
    </location>
</feature>
<evidence type="ECO:0000313" key="2">
    <source>
        <dbReference type="EMBL" id="WFD44613.1"/>
    </source>
</evidence>
<feature type="region of interest" description="Disordered" evidence="1">
    <location>
        <begin position="476"/>
        <end position="569"/>
    </location>
</feature>
<feature type="compositionally biased region" description="Low complexity" evidence="1">
    <location>
        <begin position="257"/>
        <end position="275"/>
    </location>
</feature>
<feature type="region of interest" description="Disordered" evidence="1">
    <location>
        <begin position="1"/>
        <end position="283"/>
    </location>
</feature>
<keyword evidence="3" id="KW-1185">Reference proteome</keyword>
<dbReference type="PANTHER" id="PTHR38701">
    <property type="entry name" value="CHROMOSOME 8, WHOLE GENOME SHOTGUN SEQUENCE"/>
    <property type="match status" value="1"/>
</dbReference>
<feature type="compositionally biased region" description="Low complexity" evidence="1">
    <location>
        <begin position="154"/>
        <end position="170"/>
    </location>
</feature>
<feature type="compositionally biased region" description="Polar residues" evidence="1">
    <location>
        <begin position="543"/>
        <end position="560"/>
    </location>
</feature>
<feature type="compositionally biased region" description="Polar residues" evidence="1">
    <location>
        <begin position="511"/>
        <end position="534"/>
    </location>
</feature>